<dbReference type="EMBL" id="VMRY01000001">
    <property type="protein sequence ID" value="TVT60146.1"/>
    <property type="molecule type" value="Genomic_DNA"/>
</dbReference>
<dbReference type="AlphaFoldDB" id="A0A558DGK1"/>
<evidence type="ECO:0000313" key="1">
    <source>
        <dbReference type="EMBL" id="TVT60146.1"/>
    </source>
</evidence>
<dbReference type="Proteomes" id="UP000317355">
    <property type="component" value="Unassembled WGS sequence"/>
</dbReference>
<evidence type="ECO:0008006" key="3">
    <source>
        <dbReference type="Google" id="ProtNLM"/>
    </source>
</evidence>
<organism evidence="1 2">
    <name type="scientific">Sedimenticola thiotaurini</name>
    <dbReference type="NCBI Taxonomy" id="1543721"/>
    <lineage>
        <taxon>Bacteria</taxon>
        <taxon>Pseudomonadati</taxon>
        <taxon>Pseudomonadota</taxon>
        <taxon>Gammaproteobacteria</taxon>
        <taxon>Chromatiales</taxon>
        <taxon>Sedimenticolaceae</taxon>
        <taxon>Sedimenticola</taxon>
    </lineage>
</organism>
<comment type="caution">
    <text evidence="1">The sequence shown here is derived from an EMBL/GenBank/DDBJ whole genome shotgun (WGS) entry which is preliminary data.</text>
</comment>
<accession>A0A558DGK1</accession>
<sequence>MNHTQSFHINLMLPAQINYHGRIFSATMGSLTPEGTLLETYGLTLPTGMEVELSVTVAREPWLIKAYITHTTPHEIGLMFKHSQHKLFNAARRDCTMAFRPPMQTHPQPVIIR</sequence>
<proteinExistence type="predicted"/>
<gene>
    <name evidence="1" type="ORF">FHK82_00060</name>
</gene>
<protein>
    <recommendedName>
        <fullName evidence="3">PilZ domain-containing protein</fullName>
    </recommendedName>
</protein>
<reference evidence="1 2" key="1">
    <citation type="submission" date="2019-07" db="EMBL/GenBank/DDBJ databases">
        <title>The pathways for chlorine oxyanion respiration interact through the shared metabolite chlorate.</title>
        <authorList>
            <person name="Barnum T.P."/>
            <person name="Cheng Y."/>
            <person name="Hill K.A."/>
            <person name="Lucas L.N."/>
            <person name="Carlson H.K."/>
            <person name="Coates J.D."/>
        </authorList>
    </citation>
    <scope>NUCLEOTIDE SEQUENCE [LARGE SCALE GENOMIC DNA]</scope>
    <source>
        <strain evidence="1">BK-3</strain>
    </source>
</reference>
<name>A0A558DGK1_9GAMM</name>
<evidence type="ECO:0000313" key="2">
    <source>
        <dbReference type="Proteomes" id="UP000317355"/>
    </source>
</evidence>